<evidence type="ECO:0000256" key="3">
    <source>
        <dbReference type="ARBA" id="ARBA00023125"/>
    </source>
</evidence>
<dbReference type="EMBL" id="CAJZAG010000004">
    <property type="protein sequence ID" value="CAG9171013.1"/>
    <property type="molecule type" value="Genomic_DNA"/>
</dbReference>
<keyword evidence="4" id="KW-0804">Transcription</keyword>
<protein>
    <submittedName>
        <fullName evidence="7">HTH-type transcriptional repressor ComR</fullName>
    </submittedName>
</protein>
<dbReference type="SUPFAM" id="SSF46689">
    <property type="entry name" value="Homeodomain-like"/>
    <property type="match status" value="1"/>
</dbReference>
<keyword evidence="1" id="KW-0678">Repressor</keyword>
<dbReference type="InterPro" id="IPR036271">
    <property type="entry name" value="Tet_transcr_reg_TetR-rel_C_sf"/>
</dbReference>
<dbReference type="RefSeq" id="WP_223987405.1">
    <property type="nucleotide sequence ID" value="NZ_CAJZAG010000004.1"/>
</dbReference>
<evidence type="ECO:0000256" key="2">
    <source>
        <dbReference type="ARBA" id="ARBA00023015"/>
    </source>
</evidence>
<dbReference type="Gene3D" id="1.10.357.10">
    <property type="entry name" value="Tetracycline Repressor, domain 2"/>
    <property type="match status" value="1"/>
</dbReference>
<evidence type="ECO:0000259" key="6">
    <source>
        <dbReference type="PROSITE" id="PS50977"/>
    </source>
</evidence>
<evidence type="ECO:0000256" key="1">
    <source>
        <dbReference type="ARBA" id="ARBA00022491"/>
    </source>
</evidence>
<dbReference type="Gene3D" id="1.10.10.60">
    <property type="entry name" value="Homeodomain-like"/>
    <property type="match status" value="1"/>
</dbReference>
<dbReference type="SUPFAM" id="SSF48498">
    <property type="entry name" value="Tetracyclin repressor-like, C-terminal domain"/>
    <property type="match status" value="1"/>
</dbReference>
<evidence type="ECO:0000256" key="5">
    <source>
        <dbReference type="PROSITE-ProRule" id="PRU00335"/>
    </source>
</evidence>
<dbReference type="PANTHER" id="PTHR47506">
    <property type="entry name" value="TRANSCRIPTIONAL REGULATORY PROTEIN"/>
    <property type="match status" value="1"/>
</dbReference>
<dbReference type="PRINTS" id="PR00455">
    <property type="entry name" value="HTHTETR"/>
</dbReference>
<accession>A0ABN7YC61</accession>
<keyword evidence="8" id="KW-1185">Reference proteome</keyword>
<dbReference type="InterPro" id="IPR009057">
    <property type="entry name" value="Homeodomain-like_sf"/>
</dbReference>
<evidence type="ECO:0000313" key="7">
    <source>
        <dbReference type="EMBL" id="CAG9171013.1"/>
    </source>
</evidence>
<dbReference type="Proteomes" id="UP000706525">
    <property type="component" value="Unassembled WGS sequence"/>
</dbReference>
<gene>
    <name evidence="7" type="primary">comR_1</name>
    <name evidence="7" type="ORF">LMG32289_02226</name>
</gene>
<reference evidence="7 8" key="1">
    <citation type="submission" date="2021-08" db="EMBL/GenBank/DDBJ databases">
        <authorList>
            <person name="Peeters C."/>
        </authorList>
    </citation>
    <scope>NUCLEOTIDE SEQUENCE [LARGE SCALE GENOMIC DNA]</scope>
    <source>
        <strain evidence="7 8">LMG 32289</strain>
    </source>
</reference>
<feature type="domain" description="HTH tetR-type" evidence="6">
    <location>
        <begin position="9"/>
        <end position="69"/>
    </location>
</feature>
<keyword evidence="2" id="KW-0805">Transcription regulation</keyword>
<feature type="DNA-binding region" description="H-T-H motif" evidence="5">
    <location>
        <begin position="32"/>
        <end position="51"/>
    </location>
</feature>
<dbReference type="PROSITE" id="PS01081">
    <property type="entry name" value="HTH_TETR_1"/>
    <property type="match status" value="1"/>
</dbReference>
<name>A0ABN7YC61_9BURK</name>
<comment type="caution">
    <text evidence="7">The sequence shown here is derived from an EMBL/GenBank/DDBJ whole genome shotgun (WGS) entry which is preliminary data.</text>
</comment>
<dbReference type="InterPro" id="IPR023772">
    <property type="entry name" value="DNA-bd_HTH_TetR-type_CS"/>
</dbReference>
<keyword evidence="3 5" id="KW-0238">DNA-binding</keyword>
<evidence type="ECO:0000256" key="4">
    <source>
        <dbReference type="ARBA" id="ARBA00023163"/>
    </source>
</evidence>
<sequence length="201" mass="21186">MAARGRPRAFDRDVALARAMEVFWAKGYEGASMSDLTSAMGIASPSLYAAFGSKEALFRDAVGLYAETDGASVWQAVADADTAFGTVEAFLLETARAFTRKDKPSGCLVVLSALHASEESATVRNELIARRKQCSKVLARKLASGVKTGEIATSVDIDALATYYMTVQQGMSIQARDGASKATLEKTAKAALAGWSALTSG</sequence>
<dbReference type="InterPro" id="IPR011075">
    <property type="entry name" value="TetR_C"/>
</dbReference>
<organism evidence="7 8">
    <name type="scientific">Cupriavidus pampae</name>
    <dbReference type="NCBI Taxonomy" id="659251"/>
    <lineage>
        <taxon>Bacteria</taxon>
        <taxon>Pseudomonadati</taxon>
        <taxon>Pseudomonadota</taxon>
        <taxon>Betaproteobacteria</taxon>
        <taxon>Burkholderiales</taxon>
        <taxon>Burkholderiaceae</taxon>
        <taxon>Cupriavidus</taxon>
    </lineage>
</organism>
<dbReference type="PROSITE" id="PS50977">
    <property type="entry name" value="HTH_TETR_2"/>
    <property type="match status" value="1"/>
</dbReference>
<dbReference type="Pfam" id="PF00440">
    <property type="entry name" value="TetR_N"/>
    <property type="match status" value="1"/>
</dbReference>
<proteinExistence type="predicted"/>
<dbReference type="InterPro" id="IPR001647">
    <property type="entry name" value="HTH_TetR"/>
</dbReference>
<dbReference type="PANTHER" id="PTHR47506:SF1">
    <property type="entry name" value="HTH-TYPE TRANSCRIPTIONAL REGULATOR YJDC"/>
    <property type="match status" value="1"/>
</dbReference>
<dbReference type="Pfam" id="PF16925">
    <property type="entry name" value="TetR_C_13"/>
    <property type="match status" value="1"/>
</dbReference>
<evidence type="ECO:0000313" key="8">
    <source>
        <dbReference type="Proteomes" id="UP000706525"/>
    </source>
</evidence>